<name>X0ZSN8_9ZZZZ</name>
<protein>
    <submittedName>
        <fullName evidence="1">Uncharacterized protein</fullName>
    </submittedName>
</protein>
<organism evidence="1">
    <name type="scientific">marine sediment metagenome</name>
    <dbReference type="NCBI Taxonomy" id="412755"/>
    <lineage>
        <taxon>unclassified sequences</taxon>
        <taxon>metagenomes</taxon>
        <taxon>ecological metagenomes</taxon>
    </lineage>
</organism>
<accession>X0ZSN8</accession>
<sequence>MNNVPIGDPIITSPCQRAKSGAARSPVNGFLVISENGFAWRNLAVSPGILITVALDGVREATGIKDKWVRWHDVANIIPKKPGQVQVVLKARKKGAIVLNKKGNYKTKKWKLTINKHKDEKKDHFRERKASFFKIMSEIYNRNRVEIDPPTSDSKM</sequence>
<proteinExistence type="predicted"/>
<gene>
    <name evidence="1" type="ORF">S01H1_77483</name>
</gene>
<evidence type="ECO:0000313" key="1">
    <source>
        <dbReference type="EMBL" id="GAG51241.1"/>
    </source>
</evidence>
<reference evidence="1" key="1">
    <citation type="journal article" date="2014" name="Front. Microbiol.">
        <title>High frequency of phylogenetically diverse reductive dehalogenase-homologous genes in deep subseafloor sedimentary metagenomes.</title>
        <authorList>
            <person name="Kawai M."/>
            <person name="Futagami T."/>
            <person name="Toyoda A."/>
            <person name="Takaki Y."/>
            <person name="Nishi S."/>
            <person name="Hori S."/>
            <person name="Arai W."/>
            <person name="Tsubouchi T."/>
            <person name="Morono Y."/>
            <person name="Uchiyama I."/>
            <person name="Ito T."/>
            <person name="Fujiyama A."/>
            <person name="Inagaki F."/>
            <person name="Takami H."/>
        </authorList>
    </citation>
    <scope>NUCLEOTIDE SEQUENCE</scope>
    <source>
        <strain evidence="1">Expedition CK06-06</strain>
    </source>
</reference>
<comment type="caution">
    <text evidence="1">The sequence shown here is derived from an EMBL/GenBank/DDBJ whole genome shotgun (WGS) entry which is preliminary data.</text>
</comment>
<dbReference type="AlphaFoldDB" id="X0ZSN8"/>
<dbReference type="EMBL" id="BARS01052077">
    <property type="protein sequence ID" value="GAG51241.1"/>
    <property type="molecule type" value="Genomic_DNA"/>
</dbReference>